<evidence type="ECO:0000256" key="1">
    <source>
        <dbReference type="ARBA" id="ARBA00001959"/>
    </source>
</evidence>
<comment type="similarity">
    <text evidence="4 16 17">Belongs to the OadG family.</text>
</comment>
<evidence type="ECO:0000256" key="2">
    <source>
        <dbReference type="ARBA" id="ARBA00003002"/>
    </source>
</evidence>
<dbReference type="OrthoDB" id="5772594at2"/>
<evidence type="ECO:0000256" key="17">
    <source>
        <dbReference type="RuleBase" id="RU004278"/>
    </source>
</evidence>
<proteinExistence type="inferred from homology"/>
<comment type="catalytic activity">
    <reaction evidence="15 16 17">
        <text>oxaloacetate + 2 Na(+)(in) + H(+) = pyruvate + 2 Na(+)(out) + CO2</text>
        <dbReference type="Rhea" id="RHEA:57724"/>
        <dbReference type="ChEBI" id="CHEBI:15361"/>
        <dbReference type="ChEBI" id="CHEBI:15378"/>
        <dbReference type="ChEBI" id="CHEBI:16452"/>
        <dbReference type="ChEBI" id="CHEBI:16526"/>
        <dbReference type="ChEBI" id="CHEBI:29101"/>
        <dbReference type="EC" id="7.2.4.2"/>
    </reaction>
</comment>
<protein>
    <recommendedName>
        <fullName evidence="16">Probable oxaloacetate decarboxylase gamma chain</fullName>
        <ecNumber evidence="16">7.2.4.2</ecNumber>
    </recommendedName>
</protein>
<dbReference type="Proteomes" id="UP000250163">
    <property type="component" value="Chromosome MORIYA"/>
</dbReference>
<keyword evidence="13 16" id="KW-0472">Membrane</keyword>
<comment type="cofactor">
    <cofactor evidence="1 16 17">
        <name>Na(+)</name>
        <dbReference type="ChEBI" id="CHEBI:29101"/>
    </cofactor>
</comment>
<keyword evidence="7 16" id="KW-1003">Cell membrane</keyword>
<dbReference type="Pfam" id="PF04277">
    <property type="entry name" value="OAD_gamma"/>
    <property type="match status" value="1"/>
</dbReference>
<dbReference type="GO" id="GO:0008948">
    <property type="term" value="F:oxaloacetate decarboxylase activity"/>
    <property type="evidence" value="ECO:0007669"/>
    <property type="project" value="UniProtKB-UniRule"/>
</dbReference>
<dbReference type="HAMAP" id="MF_00404">
    <property type="entry name" value="OadG"/>
    <property type="match status" value="1"/>
</dbReference>
<dbReference type="GO" id="GO:0015081">
    <property type="term" value="F:sodium ion transmembrane transporter activity"/>
    <property type="evidence" value="ECO:0007669"/>
    <property type="project" value="UniProtKB-UniRule"/>
</dbReference>
<keyword evidence="6 16" id="KW-0813">Transport</keyword>
<evidence type="ECO:0000256" key="3">
    <source>
        <dbReference type="ARBA" id="ARBA00004162"/>
    </source>
</evidence>
<dbReference type="GO" id="GO:0005886">
    <property type="term" value="C:plasma membrane"/>
    <property type="evidence" value="ECO:0007669"/>
    <property type="project" value="UniProtKB-SubCell"/>
</dbReference>
<evidence type="ECO:0000256" key="10">
    <source>
        <dbReference type="ARBA" id="ARBA00022989"/>
    </source>
</evidence>
<evidence type="ECO:0000256" key="6">
    <source>
        <dbReference type="ARBA" id="ARBA00022448"/>
    </source>
</evidence>
<evidence type="ECO:0000256" key="4">
    <source>
        <dbReference type="ARBA" id="ARBA00005844"/>
    </source>
</evidence>
<keyword evidence="12 16" id="KW-0406">Ion transport</keyword>
<keyword evidence="8 16" id="KW-0812">Transmembrane</keyword>
<evidence type="ECO:0000313" key="19">
    <source>
        <dbReference type="Proteomes" id="UP000250163"/>
    </source>
</evidence>
<evidence type="ECO:0000256" key="13">
    <source>
        <dbReference type="ARBA" id="ARBA00023136"/>
    </source>
</evidence>
<evidence type="ECO:0000256" key="11">
    <source>
        <dbReference type="ARBA" id="ARBA00023053"/>
    </source>
</evidence>
<keyword evidence="19" id="KW-1185">Reference proteome</keyword>
<evidence type="ECO:0000256" key="16">
    <source>
        <dbReference type="HAMAP-Rule" id="MF_00404"/>
    </source>
</evidence>
<evidence type="ECO:0000256" key="7">
    <source>
        <dbReference type="ARBA" id="ARBA00022475"/>
    </source>
</evidence>
<comment type="subunit">
    <text evidence="5 16">Heterotrimer of an alpha, a beta and a gamma subunit.</text>
</comment>
<keyword evidence="9 16" id="KW-1278">Translocase</keyword>
<evidence type="ECO:0000313" key="18">
    <source>
        <dbReference type="EMBL" id="SQD79346.1"/>
    </source>
</evidence>
<keyword evidence="11 16" id="KW-0915">Sodium</keyword>
<dbReference type="GO" id="GO:0015451">
    <property type="term" value="F:decarboxylation-driven active transmembrane transporter activity"/>
    <property type="evidence" value="ECO:0007669"/>
    <property type="project" value="UniProtKB-EC"/>
</dbReference>
<comment type="subcellular location">
    <subcellularLocation>
        <location evidence="3 16 17">Cell membrane</location>
        <topology evidence="3 16 17">Single-pass membrane protein</topology>
    </subcellularLocation>
</comment>
<comment type="function">
    <text evidence="2 16 17">Catalyzes the decarboxylation of oxaloacetate coupled to Na(+) translocation.</text>
</comment>
<keyword evidence="10 16" id="KW-1133">Transmembrane helix</keyword>
<dbReference type="EMBL" id="LS483250">
    <property type="protein sequence ID" value="SQD79346.1"/>
    <property type="molecule type" value="Genomic_DNA"/>
</dbReference>
<dbReference type="EC" id="7.2.4.2" evidence="16"/>
<gene>
    <name evidence="16" type="primary">oadG</name>
    <name evidence="18" type="ORF">MORIYA_2883</name>
</gene>
<evidence type="ECO:0000256" key="14">
    <source>
        <dbReference type="ARBA" id="ARBA00023201"/>
    </source>
</evidence>
<organism evidence="18 19">
    <name type="scientific">Moritella yayanosii</name>
    <dbReference type="NCBI Taxonomy" id="69539"/>
    <lineage>
        <taxon>Bacteria</taxon>
        <taxon>Pseudomonadati</taxon>
        <taxon>Pseudomonadota</taxon>
        <taxon>Gammaproteobacteria</taxon>
        <taxon>Alteromonadales</taxon>
        <taxon>Moritellaceae</taxon>
        <taxon>Moritella</taxon>
    </lineage>
</organism>
<accession>A0A330LT37</accession>
<dbReference type="InterPro" id="IPR005899">
    <property type="entry name" value="Na_pump_deCOase"/>
</dbReference>
<evidence type="ECO:0000256" key="5">
    <source>
        <dbReference type="ARBA" id="ARBA00011869"/>
    </source>
</evidence>
<evidence type="ECO:0000256" key="12">
    <source>
        <dbReference type="ARBA" id="ARBA00023065"/>
    </source>
</evidence>
<reference evidence="19" key="1">
    <citation type="submission" date="2018-05" db="EMBL/GenBank/DDBJ databases">
        <authorList>
            <person name="Cea G.-C."/>
            <person name="William W."/>
        </authorList>
    </citation>
    <scope>NUCLEOTIDE SEQUENCE [LARGE SCALE GENOMIC DNA]</scope>
    <source>
        <strain evidence="19">DB21MT 5</strain>
    </source>
</reference>
<name>A0A330LT37_9GAMM</name>
<keyword evidence="18" id="KW-0456">Lyase</keyword>
<evidence type="ECO:0000256" key="15">
    <source>
        <dbReference type="ARBA" id="ARBA00048176"/>
    </source>
</evidence>
<dbReference type="KEGG" id="mya:MORIYA_2883"/>
<keyword evidence="14 16" id="KW-0739">Sodium transport</keyword>
<evidence type="ECO:0000256" key="8">
    <source>
        <dbReference type="ARBA" id="ARBA00022692"/>
    </source>
</evidence>
<dbReference type="RefSeq" id="WP_112715990.1">
    <property type="nucleotide sequence ID" value="NZ_LS483250.1"/>
</dbReference>
<sequence>MNQVSLFAEGINLLILGVGFVASFLTLLVGATMLLSSIAQKFVVIPVATAPKPTQPVQPDQTELICAISAAIHHHNKPAC</sequence>
<dbReference type="GO" id="GO:0036376">
    <property type="term" value="P:sodium ion export across plasma membrane"/>
    <property type="evidence" value="ECO:0007669"/>
    <property type="project" value="InterPro"/>
</dbReference>
<feature type="transmembrane region" description="Helical" evidence="16 17">
    <location>
        <begin position="12"/>
        <end position="35"/>
    </location>
</feature>
<dbReference type="AlphaFoldDB" id="A0A330LT37"/>
<dbReference type="InterPro" id="IPR023424">
    <property type="entry name" value="OadG"/>
</dbReference>
<dbReference type="NCBIfam" id="TIGR01195">
    <property type="entry name" value="oadG_fam"/>
    <property type="match status" value="1"/>
</dbReference>
<evidence type="ECO:0000256" key="9">
    <source>
        <dbReference type="ARBA" id="ARBA00022967"/>
    </source>
</evidence>